<gene>
    <name evidence="10" type="ORF">TTHERM_00898330</name>
</gene>
<feature type="binding site" description="axial binding residue" evidence="7">
    <location>
        <position position="1114"/>
    </location>
    <ligand>
        <name>heme</name>
        <dbReference type="ChEBI" id="CHEBI:30413"/>
    </ligand>
    <ligandPart>
        <name>Fe</name>
        <dbReference type="ChEBI" id="CHEBI:18248"/>
    </ligandPart>
</feature>
<keyword evidence="9" id="KW-0812">Transmembrane</keyword>
<dbReference type="STRING" id="312017.Q23YD1"/>
<comment type="similarity">
    <text evidence="1">Belongs to the cytochrome P450 family.</text>
</comment>
<feature type="region of interest" description="Disordered" evidence="8">
    <location>
        <begin position="361"/>
        <end position="392"/>
    </location>
</feature>
<keyword evidence="9" id="KW-1133">Transmembrane helix</keyword>
<dbReference type="Gene3D" id="1.10.630.10">
    <property type="entry name" value="Cytochrome P450"/>
    <property type="match status" value="1"/>
</dbReference>
<dbReference type="GO" id="GO:0016705">
    <property type="term" value="F:oxidoreductase activity, acting on paired donors, with incorporation or reduction of molecular oxygen"/>
    <property type="evidence" value="ECO:0007669"/>
    <property type="project" value="InterPro"/>
</dbReference>
<comment type="cofactor">
    <cofactor evidence="7">
        <name>heme</name>
        <dbReference type="ChEBI" id="CHEBI:30413"/>
    </cofactor>
</comment>
<dbReference type="InterPro" id="IPR050196">
    <property type="entry name" value="Cytochrome_P450_Monoox"/>
</dbReference>
<sequence>MLTEQIFDKNYYSFKDQKDQNNVDRNLNLAKQTSIRVENPIYELYFPGSQNYPLVQKPTISSMETMDSQDVSPVELIKITPQVQRKRYKSLIQHDFQQFLDNLKSVESRTHQKPYESQEISNKCLTVKTESSKSYIIINKLKKNPIIEQDDEEEEYSIWDNSPLEDQGYDCQAFLNKEGKELTFYQLYRLRQCQLFANISQQITMDYVYVIANHYNHPIQRQELSKQQQYLDDNYKSYFQAIIPVSHTKSPNKHNSNQFNQLDNYKKQHQLNSIQNNQSIEQIKKQIRQQTPQQTSYSSFQAKTIPLLTYYTPKQIQHPVSGMQQTPLKTQQTITNSKFIASQAQYTPKNTLDKKKQFLLKDQQSQQSKSNNSISSILNQSQQSNSSKQQFSSLSAINKENINHQSNQSKSSLRVFNTNLSNDFSFSRLPPTERNTPNKKVKAALSQSQQNYLNKLILSSKSQSKQNKSYFRNSLRMLNKKPLSSKNSSTERNTPRDLIEGAIKQIKQQNILRSSKSFNNIKNSQQNSFRDKKISNINQNNTNLFISSHSLTDKETPRKIIKVAQINLFNKSENQPQQQQLNSQNMLQIQNILKQQKEQQSKIDKNIQKINQNNPEQNEVKSQQLSKKISNLVIFKKEKKMSLLITIICIILLLLTCIAFKIVVYPQIQIFYFKNKYGKDVEVLYHFGSGLLQEFKQSLEKEGDSFGRIRKIMQINPDAQAIIHNNASGKMAYSFIDPDLIKQVHQQPEYFEKQIAHPAIISLFSKSILYLSGKKWQKQRQFFGKSFHFDEIRNYLPVIKQTSQDVFSSIKQSLNNSLQQEVQVVKTCEKVTSEVVVKVFFGSTSQNIIVTRSDGTKLPVAQELIEIMVDSFRVFRNSKFAFVKFLLLRQRSFQILPTQSEKDLAQRIHNAREECNQIIQDRKQQLLNDPTQFKSNFLDMYLKEIIINKNEDIKEEYIIDNFLALLFAGTDTTGNMTGAAFYYLSLNTDIQSRAREEIISILNRKGQQNNTEELYNSMTFEDIANLNLINSILKESLRLIPPAAAVFPRRVIKDIKIGNFQLKKGDAINTQFICNHYNPQIYKNPDIFDPNRWMEQKEQNLFNFTPFSLGPRNCIGQHLAMIEGKCMIAYVLLNFEIIPNHEVQVKKEIKLTYGLLPDNLVYFKKRQQI</sequence>
<dbReference type="PRINTS" id="PR00463">
    <property type="entry name" value="EP450I"/>
</dbReference>
<evidence type="ECO:0000256" key="1">
    <source>
        <dbReference type="ARBA" id="ARBA00010617"/>
    </source>
</evidence>
<dbReference type="PANTHER" id="PTHR24291">
    <property type="entry name" value="CYTOCHROME P450 FAMILY 4"/>
    <property type="match status" value="1"/>
</dbReference>
<dbReference type="GeneID" id="7846171"/>
<dbReference type="GO" id="GO:0004497">
    <property type="term" value="F:monooxygenase activity"/>
    <property type="evidence" value="ECO:0007669"/>
    <property type="project" value="UniProtKB-KW"/>
</dbReference>
<dbReference type="AlphaFoldDB" id="Q23YD1"/>
<dbReference type="RefSeq" id="XP_001021778.2">
    <property type="nucleotide sequence ID" value="XM_001021778.2"/>
</dbReference>
<dbReference type="EMBL" id="GG662601">
    <property type="protein sequence ID" value="EAS01533.2"/>
    <property type="molecule type" value="Genomic_DNA"/>
</dbReference>
<dbReference type="SUPFAM" id="SSF48264">
    <property type="entry name" value="Cytochrome P450"/>
    <property type="match status" value="1"/>
</dbReference>
<evidence type="ECO:0000256" key="5">
    <source>
        <dbReference type="ARBA" id="ARBA00023004"/>
    </source>
</evidence>
<dbReference type="Proteomes" id="UP000009168">
    <property type="component" value="Unassembled WGS sequence"/>
</dbReference>
<dbReference type="InterPro" id="IPR002401">
    <property type="entry name" value="Cyt_P450_E_grp-I"/>
</dbReference>
<keyword evidence="6 10" id="KW-0503">Monooxygenase</keyword>
<organism evidence="10 11">
    <name type="scientific">Tetrahymena thermophila (strain SB210)</name>
    <dbReference type="NCBI Taxonomy" id="312017"/>
    <lineage>
        <taxon>Eukaryota</taxon>
        <taxon>Sar</taxon>
        <taxon>Alveolata</taxon>
        <taxon>Ciliophora</taxon>
        <taxon>Intramacronucleata</taxon>
        <taxon>Oligohymenophorea</taxon>
        <taxon>Hymenostomatida</taxon>
        <taxon>Tetrahymenina</taxon>
        <taxon>Tetrahymenidae</taxon>
        <taxon>Tetrahymena</taxon>
    </lineage>
</organism>
<name>Q23YD1_TETTS</name>
<feature type="region of interest" description="Disordered" evidence="8">
    <location>
        <begin position="471"/>
        <end position="497"/>
    </location>
</feature>
<keyword evidence="2 7" id="KW-0349">Heme</keyword>
<dbReference type="InterPro" id="IPR017972">
    <property type="entry name" value="Cyt_P450_CS"/>
</dbReference>
<dbReference type="PROSITE" id="PS00086">
    <property type="entry name" value="CYTOCHROME_P450"/>
    <property type="match status" value="1"/>
</dbReference>
<accession>Q23YD1</accession>
<dbReference type="InterPro" id="IPR036396">
    <property type="entry name" value="Cyt_P450_sf"/>
</dbReference>
<dbReference type="KEGG" id="tet:TTHERM_00898330"/>
<evidence type="ECO:0000256" key="2">
    <source>
        <dbReference type="ARBA" id="ARBA00022617"/>
    </source>
</evidence>
<evidence type="ECO:0000313" key="10">
    <source>
        <dbReference type="EMBL" id="EAS01533.2"/>
    </source>
</evidence>
<reference evidence="11" key="1">
    <citation type="journal article" date="2006" name="PLoS Biol.">
        <title>Macronuclear genome sequence of the ciliate Tetrahymena thermophila, a model eukaryote.</title>
        <authorList>
            <person name="Eisen J.A."/>
            <person name="Coyne R.S."/>
            <person name="Wu M."/>
            <person name="Wu D."/>
            <person name="Thiagarajan M."/>
            <person name="Wortman J.R."/>
            <person name="Badger J.H."/>
            <person name="Ren Q."/>
            <person name="Amedeo P."/>
            <person name="Jones K.M."/>
            <person name="Tallon L.J."/>
            <person name="Delcher A.L."/>
            <person name="Salzberg S.L."/>
            <person name="Silva J.C."/>
            <person name="Haas B.J."/>
            <person name="Majoros W.H."/>
            <person name="Farzad M."/>
            <person name="Carlton J.M."/>
            <person name="Smith R.K. Jr."/>
            <person name="Garg J."/>
            <person name="Pearlman R.E."/>
            <person name="Karrer K.M."/>
            <person name="Sun L."/>
            <person name="Manning G."/>
            <person name="Elde N.C."/>
            <person name="Turkewitz A.P."/>
            <person name="Asai D.J."/>
            <person name="Wilkes D.E."/>
            <person name="Wang Y."/>
            <person name="Cai H."/>
            <person name="Collins K."/>
            <person name="Stewart B.A."/>
            <person name="Lee S.R."/>
            <person name="Wilamowska K."/>
            <person name="Weinberg Z."/>
            <person name="Ruzzo W.L."/>
            <person name="Wloga D."/>
            <person name="Gaertig J."/>
            <person name="Frankel J."/>
            <person name="Tsao C.-C."/>
            <person name="Gorovsky M.A."/>
            <person name="Keeling P.J."/>
            <person name="Waller R.F."/>
            <person name="Patron N.J."/>
            <person name="Cherry J.M."/>
            <person name="Stover N.A."/>
            <person name="Krieger C.J."/>
            <person name="del Toro C."/>
            <person name="Ryder H.F."/>
            <person name="Williamson S.C."/>
            <person name="Barbeau R.A."/>
            <person name="Hamilton E.P."/>
            <person name="Orias E."/>
        </authorList>
    </citation>
    <scope>NUCLEOTIDE SEQUENCE [LARGE SCALE GENOMIC DNA]</scope>
    <source>
        <strain evidence="11">SB210</strain>
    </source>
</reference>
<evidence type="ECO:0000256" key="6">
    <source>
        <dbReference type="ARBA" id="ARBA00023033"/>
    </source>
</evidence>
<evidence type="ECO:0000256" key="8">
    <source>
        <dbReference type="SAM" id="MobiDB-lite"/>
    </source>
</evidence>
<dbReference type="OrthoDB" id="2789670at2759"/>
<dbReference type="HOGENOM" id="CLU_404147_0_0_1"/>
<dbReference type="PANTHER" id="PTHR24291:SF50">
    <property type="entry name" value="BIFUNCTIONAL ALBAFLAVENONE MONOOXYGENASE_TERPENE SYNTHASE"/>
    <property type="match status" value="1"/>
</dbReference>
<dbReference type="InterPro" id="IPR001128">
    <property type="entry name" value="Cyt_P450"/>
</dbReference>
<keyword evidence="11" id="KW-1185">Reference proteome</keyword>
<evidence type="ECO:0000313" key="11">
    <source>
        <dbReference type="Proteomes" id="UP000009168"/>
    </source>
</evidence>
<keyword evidence="3 7" id="KW-0479">Metal-binding</keyword>
<keyword evidence="4" id="KW-0560">Oxidoreductase</keyword>
<keyword evidence="5 7" id="KW-0408">Iron</keyword>
<dbReference type="Pfam" id="PF00067">
    <property type="entry name" value="p450"/>
    <property type="match status" value="1"/>
</dbReference>
<evidence type="ECO:0000256" key="9">
    <source>
        <dbReference type="SAM" id="Phobius"/>
    </source>
</evidence>
<dbReference type="GO" id="GO:0005506">
    <property type="term" value="F:iron ion binding"/>
    <property type="evidence" value="ECO:0007669"/>
    <property type="project" value="InterPro"/>
</dbReference>
<dbReference type="CDD" id="cd20621">
    <property type="entry name" value="CYP5011A1-like"/>
    <property type="match status" value="1"/>
</dbReference>
<dbReference type="InParanoid" id="Q23YD1"/>
<feature type="transmembrane region" description="Helical" evidence="9">
    <location>
        <begin position="643"/>
        <end position="665"/>
    </location>
</feature>
<protein>
    <submittedName>
        <fullName evidence="10">Cytochrome P450 family monooxygenase</fullName>
    </submittedName>
</protein>
<evidence type="ECO:0000256" key="7">
    <source>
        <dbReference type="PIRSR" id="PIRSR602401-1"/>
    </source>
</evidence>
<evidence type="ECO:0000256" key="3">
    <source>
        <dbReference type="ARBA" id="ARBA00022723"/>
    </source>
</evidence>
<evidence type="ECO:0000256" key="4">
    <source>
        <dbReference type="ARBA" id="ARBA00023002"/>
    </source>
</evidence>
<dbReference type="GO" id="GO:0020037">
    <property type="term" value="F:heme binding"/>
    <property type="evidence" value="ECO:0007669"/>
    <property type="project" value="InterPro"/>
</dbReference>
<keyword evidence="9" id="KW-0472">Membrane</keyword>
<dbReference type="PRINTS" id="PR00385">
    <property type="entry name" value="P450"/>
</dbReference>
<proteinExistence type="inferred from homology"/>